<dbReference type="NCBIfam" id="NF040588">
    <property type="entry name" value="FxsC_Nterm"/>
    <property type="match status" value="1"/>
</dbReference>
<keyword evidence="3" id="KW-1185">Reference proteome</keyword>
<evidence type="ECO:0000259" key="1">
    <source>
        <dbReference type="Pfam" id="PF13676"/>
    </source>
</evidence>
<comment type="caution">
    <text evidence="2">The sequence shown here is derived from an EMBL/GenBank/DDBJ whole genome shotgun (WGS) entry which is preliminary data.</text>
</comment>
<dbReference type="EMBL" id="JACDUR010000001">
    <property type="protein sequence ID" value="MBA2889257.1"/>
    <property type="molecule type" value="Genomic_DNA"/>
</dbReference>
<protein>
    <submittedName>
        <fullName evidence="2">FxsC-like protein</fullName>
    </submittedName>
</protein>
<evidence type="ECO:0000313" key="3">
    <source>
        <dbReference type="Proteomes" id="UP000530928"/>
    </source>
</evidence>
<dbReference type="InterPro" id="IPR047603">
    <property type="entry name" value="FxsC_N"/>
</dbReference>
<dbReference type="Pfam" id="PF13676">
    <property type="entry name" value="TIR_2"/>
    <property type="match status" value="1"/>
</dbReference>
<evidence type="ECO:0000313" key="2">
    <source>
        <dbReference type="EMBL" id="MBA2889257.1"/>
    </source>
</evidence>
<dbReference type="InterPro" id="IPR026367">
    <property type="entry name" value="FxsC_C"/>
</dbReference>
<gene>
    <name evidence="2" type="ORF">HNR30_000592</name>
</gene>
<feature type="domain" description="TIR" evidence="1">
    <location>
        <begin position="37"/>
        <end position="146"/>
    </location>
</feature>
<dbReference type="Proteomes" id="UP000530928">
    <property type="component" value="Unassembled WGS sequence"/>
</dbReference>
<reference evidence="2 3" key="1">
    <citation type="submission" date="2020-07" db="EMBL/GenBank/DDBJ databases">
        <title>Genomic Encyclopedia of Type Strains, Phase IV (KMG-IV): sequencing the most valuable type-strain genomes for metagenomic binning, comparative biology and taxonomic classification.</title>
        <authorList>
            <person name="Goeker M."/>
        </authorList>
    </citation>
    <scope>NUCLEOTIDE SEQUENCE [LARGE SCALE GENOMIC DNA]</scope>
    <source>
        <strain evidence="2 3">DSM 45533</strain>
    </source>
</reference>
<accession>A0A7W0CDN7</accession>
<dbReference type="InterPro" id="IPR035897">
    <property type="entry name" value="Toll_tir_struct_dom_sf"/>
</dbReference>
<dbReference type="RefSeq" id="WP_181608068.1">
    <property type="nucleotide sequence ID" value="NZ_BAABAM010000001.1"/>
</dbReference>
<name>A0A7W0CDN7_9ACTN</name>
<dbReference type="GO" id="GO:0007165">
    <property type="term" value="P:signal transduction"/>
    <property type="evidence" value="ECO:0007669"/>
    <property type="project" value="InterPro"/>
</dbReference>
<dbReference type="AlphaFoldDB" id="A0A7W0CDN7"/>
<sequence length="374" mass="41131">MNAIDAANDDSQAPLFFLSYAHTPRVGAEERGDPNIWVAKLFRDLCDQITLLLDEPIDGSLGFMDKSLESGQNWSQELSVALATCKVFVPLYSPRYFASESCGREWAAFTQSRHQHDNASSPILPAIWVPVNSADLPTLARNIQHAHADLGPRYAENGFYGLMKLSRYRQQYSRAVYELARGIVEVAERSDAPAGEPVDFLSVRSAFDFEDARPIVRVTVLASSLGGLPRSRDPYFYGRSSIEWSPFRDRHSSRPLGDVLEGFLASLGYQVEVRDFGERMRTGTQTAEPEVVIADPWLLAHPDHSEDVAALAEMQSSRVAILAPWNPDDEQLPAAADLPADLRVTPVSSAEDVGRTVSAVLAKLTQESGGDPGL</sequence>
<proteinExistence type="predicted"/>
<dbReference type="SUPFAM" id="SSF52200">
    <property type="entry name" value="Toll/Interleukin receptor TIR domain"/>
    <property type="match status" value="1"/>
</dbReference>
<organism evidence="2 3">
    <name type="scientific">Nonomuraea soli</name>
    <dbReference type="NCBI Taxonomy" id="1032476"/>
    <lineage>
        <taxon>Bacteria</taxon>
        <taxon>Bacillati</taxon>
        <taxon>Actinomycetota</taxon>
        <taxon>Actinomycetes</taxon>
        <taxon>Streptosporangiales</taxon>
        <taxon>Streptosporangiaceae</taxon>
        <taxon>Nonomuraea</taxon>
    </lineage>
</organism>
<dbReference type="NCBIfam" id="TIGR04276">
    <property type="entry name" value="FxsC_Cterm"/>
    <property type="match status" value="1"/>
</dbReference>
<dbReference type="InterPro" id="IPR000157">
    <property type="entry name" value="TIR_dom"/>
</dbReference>
<dbReference type="Gene3D" id="3.40.50.10140">
    <property type="entry name" value="Toll/interleukin-1 receptor homology (TIR) domain"/>
    <property type="match status" value="1"/>
</dbReference>